<dbReference type="AlphaFoldDB" id="A0A4R6XCC3"/>
<organism evidence="1 2">
    <name type="scientific">Marinomonas communis</name>
    <dbReference type="NCBI Taxonomy" id="28254"/>
    <lineage>
        <taxon>Bacteria</taxon>
        <taxon>Pseudomonadati</taxon>
        <taxon>Pseudomonadota</taxon>
        <taxon>Gammaproteobacteria</taxon>
        <taxon>Oceanospirillales</taxon>
        <taxon>Oceanospirillaceae</taxon>
        <taxon>Marinomonas</taxon>
    </lineage>
</organism>
<evidence type="ECO:0000313" key="1">
    <source>
        <dbReference type="EMBL" id="TDR14827.1"/>
    </source>
</evidence>
<evidence type="ECO:0000313" key="2">
    <source>
        <dbReference type="Proteomes" id="UP000295729"/>
    </source>
</evidence>
<keyword evidence="2" id="KW-1185">Reference proteome</keyword>
<dbReference type="EMBL" id="SNZA01000001">
    <property type="protein sequence ID" value="TDR14827.1"/>
    <property type="molecule type" value="Genomic_DNA"/>
</dbReference>
<dbReference type="Proteomes" id="UP000295729">
    <property type="component" value="Unassembled WGS sequence"/>
</dbReference>
<reference evidence="1 2" key="1">
    <citation type="submission" date="2019-03" db="EMBL/GenBank/DDBJ databases">
        <title>Genomic Encyclopedia of Type Strains, Phase IV (KMG-IV): sequencing the most valuable type-strain genomes for metagenomic binning, comparative biology and taxonomic classification.</title>
        <authorList>
            <person name="Goeker M."/>
        </authorList>
    </citation>
    <scope>NUCLEOTIDE SEQUENCE [LARGE SCALE GENOMIC DNA]</scope>
    <source>
        <strain evidence="1 2">DSM 5604</strain>
    </source>
</reference>
<dbReference type="RefSeq" id="WP_133559471.1">
    <property type="nucleotide sequence ID" value="NZ_SNZA01000001.1"/>
</dbReference>
<proteinExistence type="predicted"/>
<gene>
    <name evidence="1" type="ORF">C8D85_0176</name>
</gene>
<comment type="caution">
    <text evidence="1">The sequence shown here is derived from an EMBL/GenBank/DDBJ whole genome shotgun (WGS) entry which is preliminary data.</text>
</comment>
<dbReference type="OrthoDB" id="9958987at2"/>
<name>A0A4R6XCC3_9GAMM</name>
<accession>A0A4R6XCC3</accession>
<protein>
    <submittedName>
        <fullName evidence="1">Uncharacterized protein</fullName>
    </submittedName>
</protein>
<sequence>MIELSINRKQLVAMAFVLFAVLLSSINSVNAAIMSLDMTFSAASQHSSDEHDSSHSSHCVETTSASHCESSPDQHDHAQCSELHCSSVSYPVSTALQDIFPPSSHVIMSVSSIYSSVPKASPYMPPIVAIK</sequence>